<organism evidence="2 3">
    <name type="scientific">Sphingomonas telluris</name>
    <dbReference type="NCBI Taxonomy" id="2907998"/>
    <lineage>
        <taxon>Bacteria</taxon>
        <taxon>Pseudomonadati</taxon>
        <taxon>Pseudomonadota</taxon>
        <taxon>Alphaproteobacteria</taxon>
        <taxon>Sphingomonadales</taxon>
        <taxon>Sphingomonadaceae</taxon>
        <taxon>Sphingomonas</taxon>
    </lineage>
</organism>
<dbReference type="EMBL" id="JAKZHW010000001">
    <property type="protein sequence ID" value="MCH8615788.1"/>
    <property type="molecule type" value="Genomic_DNA"/>
</dbReference>
<keyword evidence="1" id="KW-1133">Transmembrane helix</keyword>
<keyword evidence="1" id="KW-0472">Membrane</keyword>
<evidence type="ECO:0000313" key="2">
    <source>
        <dbReference type="EMBL" id="MCH8615788.1"/>
    </source>
</evidence>
<evidence type="ECO:0000313" key="3">
    <source>
        <dbReference type="Proteomes" id="UP001203058"/>
    </source>
</evidence>
<feature type="transmembrane region" description="Helical" evidence="1">
    <location>
        <begin position="21"/>
        <end position="38"/>
    </location>
</feature>
<keyword evidence="1" id="KW-0812">Transmembrane</keyword>
<evidence type="ECO:0008006" key="4">
    <source>
        <dbReference type="Google" id="ProtNLM"/>
    </source>
</evidence>
<keyword evidence="3" id="KW-1185">Reference proteome</keyword>
<dbReference type="RefSeq" id="WP_241446628.1">
    <property type="nucleotide sequence ID" value="NZ_JAKZHW010000001.1"/>
</dbReference>
<reference evidence="2 3" key="1">
    <citation type="submission" date="2022-03" db="EMBL/GenBank/DDBJ databases">
        <authorList>
            <person name="Jo J.-H."/>
            <person name="Im W.-T."/>
        </authorList>
    </citation>
    <scope>NUCLEOTIDE SEQUENCE [LARGE SCALE GENOMIC DNA]</scope>
    <source>
        <strain evidence="2 3">SM33</strain>
    </source>
</reference>
<proteinExistence type="predicted"/>
<name>A0ABS9VLF9_9SPHN</name>
<feature type="transmembrane region" description="Helical" evidence="1">
    <location>
        <begin position="44"/>
        <end position="66"/>
    </location>
</feature>
<accession>A0ABS9VLF9</accession>
<sequence length="84" mass="9329">MRREKVTISAGSGVDWKGLGYLVSIVSVFLLGAIAWPTGSEPRWHMPVLILGMAASICGMAFRYLAHLQQQKEIRKTKAEARRS</sequence>
<dbReference type="Proteomes" id="UP001203058">
    <property type="component" value="Unassembled WGS sequence"/>
</dbReference>
<comment type="caution">
    <text evidence="2">The sequence shown here is derived from an EMBL/GenBank/DDBJ whole genome shotgun (WGS) entry which is preliminary data.</text>
</comment>
<protein>
    <recommendedName>
        <fullName evidence="4">AtpZ/AtpI family protein</fullName>
    </recommendedName>
</protein>
<gene>
    <name evidence="2" type="ORF">LZ016_06695</name>
</gene>
<evidence type="ECO:0000256" key="1">
    <source>
        <dbReference type="SAM" id="Phobius"/>
    </source>
</evidence>